<dbReference type="EC" id="3.5.4.12" evidence="7"/>
<evidence type="ECO:0000256" key="1">
    <source>
        <dbReference type="ARBA" id="ARBA00001947"/>
    </source>
</evidence>
<dbReference type="PANTHER" id="PTHR11086:SF18">
    <property type="entry name" value="DEOXYCYTIDYLATE DEAMINASE"/>
    <property type="match status" value="1"/>
</dbReference>
<dbReference type="InterPro" id="IPR016192">
    <property type="entry name" value="APOBEC/CMP_deaminase_Zn-bd"/>
</dbReference>
<evidence type="ECO:0000256" key="6">
    <source>
        <dbReference type="ARBA" id="ARBA00022833"/>
    </source>
</evidence>
<dbReference type="InterPro" id="IPR027417">
    <property type="entry name" value="P-loop_NTPase"/>
</dbReference>
<dbReference type="FunFam" id="3.40.140.10:FF:000035">
    <property type="entry name" value="dCMP deaminase"/>
    <property type="match status" value="1"/>
</dbReference>
<dbReference type="Pfam" id="PF00383">
    <property type="entry name" value="dCMP_cyt_deam_1"/>
    <property type="match status" value="1"/>
</dbReference>
<comment type="similarity">
    <text evidence="2">Belongs to the cytidine and deoxycytidylate deaminase family.</text>
</comment>
<evidence type="ECO:0000313" key="12">
    <source>
        <dbReference type="EMBL" id="KAF5352373.1"/>
    </source>
</evidence>
<evidence type="ECO:0000256" key="9">
    <source>
        <dbReference type="ARBA" id="ARBA00071582"/>
    </source>
</evidence>
<evidence type="ECO:0000256" key="3">
    <source>
        <dbReference type="ARBA" id="ARBA00022723"/>
    </source>
</evidence>
<evidence type="ECO:0000256" key="8">
    <source>
        <dbReference type="ARBA" id="ARBA00041763"/>
    </source>
</evidence>
<organism evidence="12 13">
    <name type="scientific">Leucocoprinus leucothites</name>
    <dbReference type="NCBI Taxonomy" id="201217"/>
    <lineage>
        <taxon>Eukaryota</taxon>
        <taxon>Fungi</taxon>
        <taxon>Dikarya</taxon>
        <taxon>Basidiomycota</taxon>
        <taxon>Agaricomycotina</taxon>
        <taxon>Agaricomycetes</taxon>
        <taxon>Agaricomycetidae</taxon>
        <taxon>Agaricales</taxon>
        <taxon>Agaricineae</taxon>
        <taxon>Agaricaceae</taxon>
        <taxon>Leucocoprinus</taxon>
    </lineage>
</organism>
<dbReference type="PANTHER" id="PTHR11086">
    <property type="entry name" value="DEOXYCYTIDYLATE DEAMINASE-RELATED"/>
    <property type="match status" value="1"/>
</dbReference>
<proteinExistence type="inferred from homology"/>
<keyword evidence="6" id="KW-0862">Zinc</keyword>
<gene>
    <name evidence="12" type="ORF">D9756_005960</name>
</gene>
<evidence type="ECO:0000313" key="13">
    <source>
        <dbReference type="Proteomes" id="UP000559027"/>
    </source>
</evidence>
<evidence type="ECO:0000256" key="4">
    <source>
        <dbReference type="ARBA" id="ARBA00022727"/>
    </source>
</evidence>
<dbReference type="InterPro" id="IPR016193">
    <property type="entry name" value="Cytidine_deaminase-like"/>
</dbReference>
<evidence type="ECO:0000256" key="5">
    <source>
        <dbReference type="ARBA" id="ARBA00022801"/>
    </source>
</evidence>
<feature type="region of interest" description="Disordered" evidence="10">
    <location>
        <begin position="34"/>
        <end position="73"/>
    </location>
</feature>
<sequence>MLVAIVGPRFSGKSAIESYLASNKGFVSIRLNAGQSENGNTGMDGEDDKLRSTWTNSPDPPPEDLSHFSTPPNKATSKHLSFLSLSPLTPHVPWAEDSPEPLSFSNPTAMLDYVTLNWKDNFVTTDLRTRDLVEMFIRRPFFMLISVDAPLLVRYSRQRSSEERSLEGFLRENDELVFGQSNDGRFSPSSLRNFQDLVDIHINNNFNELSELYAHLENLNLLDPQHLRPSWDAYFMTLASLASRRSNCMKRRVGAVLVRDNRILATGYNGTPRGLRNCNEGGCKRCNGTSSSFSCPEECVCLHAEENALLEAGRERVGANAVLYCNTSPSFMSVRCPCLKCTVKIIQTGIKTVVYNLSYKVDDASALLFQQAGIELRRFDPNQRLRLSTADDNVTPGTLLLSPVPDPN</sequence>
<dbReference type="InterPro" id="IPR002125">
    <property type="entry name" value="CMP_dCMP_dom"/>
</dbReference>
<dbReference type="Proteomes" id="UP000559027">
    <property type="component" value="Unassembled WGS sequence"/>
</dbReference>
<evidence type="ECO:0000256" key="2">
    <source>
        <dbReference type="ARBA" id="ARBA00006576"/>
    </source>
</evidence>
<dbReference type="Gene3D" id="3.40.140.10">
    <property type="entry name" value="Cytidine Deaminase, domain 2"/>
    <property type="match status" value="1"/>
</dbReference>
<name>A0A8H5D458_9AGAR</name>
<dbReference type="GO" id="GO:0008270">
    <property type="term" value="F:zinc ion binding"/>
    <property type="evidence" value="ECO:0007669"/>
    <property type="project" value="InterPro"/>
</dbReference>
<feature type="domain" description="CMP/dCMP-type deaminase" evidence="11">
    <location>
        <begin position="230"/>
        <end position="376"/>
    </location>
</feature>
<protein>
    <recommendedName>
        <fullName evidence="9">Deoxycytidylate deaminase</fullName>
        <ecNumber evidence="7">3.5.4.12</ecNumber>
    </recommendedName>
    <alternativeName>
        <fullName evidence="8">dCMP deaminase</fullName>
    </alternativeName>
</protein>
<dbReference type="EMBL" id="JAACJO010000011">
    <property type="protein sequence ID" value="KAF5352373.1"/>
    <property type="molecule type" value="Genomic_DNA"/>
</dbReference>
<evidence type="ECO:0000259" key="11">
    <source>
        <dbReference type="PROSITE" id="PS51747"/>
    </source>
</evidence>
<dbReference type="GO" id="GO:0009165">
    <property type="term" value="P:nucleotide biosynthetic process"/>
    <property type="evidence" value="ECO:0007669"/>
    <property type="project" value="UniProtKB-KW"/>
</dbReference>
<dbReference type="SUPFAM" id="SSF53927">
    <property type="entry name" value="Cytidine deaminase-like"/>
    <property type="match status" value="1"/>
</dbReference>
<dbReference type="GO" id="GO:0004132">
    <property type="term" value="F:dCMP deaminase activity"/>
    <property type="evidence" value="ECO:0007669"/>
    <property type="project" value="UniProtKB-EC"/>
</dbReference>
<dbReference type="Gene3D" id="3.40.50.300">
    <property type="entry name" value="P-loop containing nucleotide triphosphate hydrolases"/>
    <property type="match status" value="1"/>
</dbReference>
<evidence type="ECO:0000256" key="10">
    <source>
        <dbReference type="SAM" id="MobiDB-lite"/>
    </source>
</evidence>
<dbReference type="InterPro" id="IPR015517">
    <property type="entry name" value="dCMP_deaminase-rel"/>
</dbReference>
<comment type="caution">
    <text evidence="12">The sequence shown here is derived from an EMBL/GenBank/DDBJ whole genome shotgun (WGS) entry which is preliminary data.</text>
</comment>
<comment type="cofactor">
    <cofactor evidence="1">
        <name>Zn(2+)</name>
        <dbReference type="ChEBI" id="CHEBI:29105"/>
    </cofactor>
</comment>
<keyword evidence="4" id="KW-0545">Nucleotide biosynthesis</keyword>
<reference evidence="12 13" key="1">
    <citation type="journal article" date="2020" name="ISME J.">
        <title>Uncovering the hidden diversity of litter-decomposition mechanisms in mushroom-forming fungi.</title>
        <authorList>
            <person name="Floudas D."/>
            <person name="Bentzer J."/>
            <person name="Ahren D."/>
            <person name="Johansson T."/>
            <person name="Persson P."/>
            <person name="Tunlid A."/>
        </authorList>
    </citation>
    <scope>NUCLEOTIDE SEQUENCE [LARGE SCALE GENOMIC DNA]</scope>
    <source>
        <strain evidence="12 13">CBS 146.42</strain>
    </source>
</reference>
<accession>A0A8H5D458</accession>
<keyword evidence="13" id="KW-1185">Reference proteome</keyword>
<keyword evidence="3" id="KW-0479">Metal-binding</keyword>
<dbReference type="PROSITE" id="PS51747">
    <property type="entry name" value="CYT_DCMP_DEAMINASES_2"/>
    <property type="match status" value="1"/>
</dbReference>
<dbReference type="CDD" id="cd01286">
    <property type="entry name" value="deoxycytidylate_deaminase"/>
    <property type="match status" value="1"/>
</dbReference>
<dbReference type="GO" id="GO:0005737">
    <property type="term" value="C:cytoplasm"/>
    <property type="evidence" value="ECO:0007669"/>
    <property type="project" value="TreeGrafter"/>
</dbReference>
<keyword evidence="5" id="KW-0378">Hydrolase</keyword>
<dbReference type="PROSITE" id="PS00903">
    <property type="entry name" value="CYT_DCMP_DEAMINASES_1"/>
    <property type="match status" value="1"/>
</dbReference>
<dbReference type="InterPro" id="IPR035105">
    <property type="entry name" value="Deoxycytidylate_deaminase_dom"/>
</dbReference>
<dbReference type="OrthoDB" id="6710946at2759"/>
<dbReference type="AlphaFoldDB" id="A0A8H5D458"/>
<evidence type="ECO:0000256" key="7">
    <source>
        <dbReference type="ARBA" id="ARBA00038938"/>
    </source>
</evidence>